<reference evidence="5 6" key="1">
    <citation type="submission" date="2016-04" db="EMBL/GenBank/DDBJ databases">
        <title>Draft genome of Fonsecaea erecta CBS 125763.</title>
        <authorList>
            <person name="Weiss V.A."/>
            <person name="Vicente V.A."/>
            <person name="Raittz R.T."/>
            <person name="Moreno L.F."/>
            <person name="De Souza E.M."/>
            <person name="Pedrosa F.O."/>
            <person name="Steffens M.B."/>
            <person name="Faoro H."/>
            <person name="Tadra-Sfeir M.Z."/>
            <person name="Najafzadeh M.J."/>
            <person name="Felipe M.S."/>
            <person name="Teixeira M."/>
            <person name="Sun J."/>
            <person name="Xi L."/>
            <person name="Gomes R."/>
            <person name="De Azevedo C.M."/>
            <person name="Salgado C.G."/>
            <person name="Da Silva M.B."/>
            <person name="Nascimento M.F."/>
            <person name="Queiroz-Telles F."/>
            <person name="Attili D.S."/>
            <person name="Gorbushina A."/>
        </authorList>
    </citation>
    <scope>NUCLEOTIDE SEQUENCE [LARGE SCALE GENOMIC DNA]</scope>
    <source>
        <strain evidence="5 6">CBS 125763</strain>
    </source>
</reference>
<protein>
    <recommendedName>
        <fullName evidence="4">CENP-V/GFA domain-containing protein</fullName>
    </recommendedName>
</protein>
<keyword evidence="6" id="KW-1185">Reference proteome</keyword>
<sequence length="156" mass="17199">MAENMSTPTGEKKTFTGSCHCGFIKYKVALALTDPPTAGRCNCTICVKQGFTGIRLPREDFTLLSPASLSEARDYQFRSPDIHKYFCGTCGVHVCGEGKFEYPPGTMHEFFSINAVTLDQPQDGLDLSTFKMRYVDGRNDNWGAGVKDVPWPCGPV</sequence>
<organism evidence="5 6">
    <name type="scientific">Fonsecaea erecta</name>
    <dbReference type="NCBI Taxonomy" id="1367422"/>
    <lineage>
        <taxon>Eukaryota</taxon>
        <taxon>Fungi</taxon>
        <taxon>Dikarya</taxon>
        <taxon>Ascomycota</taxon>
        <taxon>Pezizomycotina</taxon>
        <taxon>Eurotiomycetes</taxon>
        <taxon>Chaetothyriomycetidae</taxon>
        <taxon>Chaetothyriales</taxon>
        <taxon>Herpotrichiellaceae</taxon>
        <taxon>Fonsecaea</taxon>
    </lineage>
</organism>
<dbReference type="OrthoDB" id="2993351at2759"/>
<comment type="caution">
    <text evidence="5">The sequence shown here is derived from an EMBL/GenBank/DDBJ whole genome shotgun (WGS) entry which is preliminary data.</text>
</comment>
<dbReference type="GO" id="GO:0016846">
    <property type="term" value="F:carbon-sulfur lyase activity"/>
    <property type="evidence" value="ECO:0007669"/>
    <property type="project" value="InterPro"/>
</dbReference>
<dbReference type="RefSeq" id="XP_018693638.1">
    <property type="nucleotide sequence ID" value="XM_018836785.1"/>
</dbReference>
<evidence type="ECO:0000259" key="4">
    <source>
        <dbReference type="PROSITE" id="PS51891"/>
    </source>
</evidence>
<dbReference type="GO" id="GO:0046872">
    <property type="term" value="F:metal ion binding"/>
    <property type="evidence" value="ECO:0007669"/>
    <property type="project" value="UniProtKB-KW"/>
</dbReference>
<dbReference type="Proteomes" id="UP000078343">
    <property type="component" value="Unassembled WGS sequence"/>
</dbReference>
<dbReference type="InterPro" id="IPR011057">
    <property type="entry name" value="Mss4-like_sf"/>
</dbReference>
<keyword evidence="2" id="KW-0479">Metal-binding</keyword>
<dbReference type="InterPro" id="IPR006913">
    <property type="entry name" value="CENP-V/GFA"/>
</dbReference>
<proteinExistence type="inferred from homology"/>
<dbReference type="Pfam" id="PF04828">
    <property type="entry name" value="GFA"/>
    <property type="match status" value="1"/>
</dbReference>
<evidence type="ECO:0000256" key="1">
    <source>
        <dbReference type="ARBA" id="ARBA00005495"/>
    </source>
</evidence>
<evidence type="ECO:0000313" key="6">
    <source>
        <dbReference type="Proteomes" id="UP000078343"/>
    </source>
</evidence>
<dbReference type="SUPFAM" id="SSF51316">
    <property type="entry name" value="Mss4-like"/>
    <property type="match status" value="1"/>
</dbReference>
<dbReference type="AlphaFoldDB" id="A0A178ZLB2"/>
<dbReference type="STRING" id="1367422.A0A178ZLB2"/>
<dbReference type="Gene3D" id="2.170.150.70">
    <property type="match status" value="1"/>
</dbReference>
<dbReference type="EMBL" id="LVYI01000004">
    <property type="protein sequence ID" value="OAP60271.1"/>
    <property type="molecule type" value="Genomic_DNA"/>
</dbReference>
<name>A0A178ZLB2_9EURO</name>
<evidence type="ECO:0000256" key="3">
    <source>
        <dbReference type="ARBA" id="ARBA00022833"/>
    </source>
</evidence>
<keyword evidence="3" id="KW-0862">Zinc</keyword>
<comment type="similarity">
    <text evidence="1">Belongs to the Gfa family.</text>
</comment>
<evidence type="ECO:0000313" key="5">
    <source>
        <dbReference type="EMBL" id="OAP60271.1"/>
    </source>
</evidence>
<evidence type="ECO:0000256" key="2">
    <source>
        <dbReference type="ARBA" id="ARBA00022723"/>
    </source>
</evidence>
<dbReference type="PANTHER" id="PTHR28620">
    <property type="entry name" value="CENTROMERE PROTEIN V"/>
    <property type="match status" value="1"/>
</dbReference>
<dbReference type="PANTHER" id="PTHR28620:SF1">
    <property type="entry name" value="CENP-V_GFA DOMAIN-CONTAINING PROTEIN"/>
    <property type="match status" value="1"/>
</dbReference>
<feature type="domain" description="CENP-V/GFA" evidence="4">
    <location>
        <begin position="15"/>
        <end position="131"/>
    </location>
</feature>
<gene>
    <name evidence="5" type="ORF">AYL99_05273</name>
</gene>
<dbReference type="PROSITE" id="PS51891">
    <property type="entry name" value="CENP_V_GFA"/>
    <property type="match status" value="1"/>
</dbReference>
<accession>A0A178ZLB2</accession>
<dbReference type="GeneID" id="30009441"/>
<dbReference type="InterPro" id="IPR052355">
    <property type="entry name" value="CENP-V-like"/>
</dbReference>